<evidence type="ECO:0000256" key="5">
    <source>
        <dbReference type="ARBA" id="ARBA00022842"/>
    </source>
</evidence>
<evidence type="ECO:0000313" key="14">
    <source>
        <dbReference type="EMBL" id="GGG17775.1"/>
    </source>
</evidence>
<dbReference type="RefSeq" id="WP_188532675.1">
    <property type="nucleotide sequence ID" value="NZ_BMGR01000014.1"/>
</dbReference>
<dbReference type="PANTHER" id="PTHR22683">
    <property type="entry name" value="SPORULATION PROTEIN RELATED"/>
    <property type="match status" value="1"/>
</dbReference>
<keyword evidence="3 9" id="KW-0547">Nucleotide-binding</keyword>
<dbReference type="Gene3D" id="3.40.50.300">
    <property type="entry name" value="P-loop containing nucleotide triphosphate hydrolases"/>
    <property type="match status" value="1"/>
</dbReference>
<protein>
    <recommendedName>
        <fullName evidence="16">DNA topoisomerase</fullName>
    </recommendedName>
</protein>
<dbReference type="InterPro" id="IPR003602">
    <property type="entry name" value="Topo_IA_DNA-bd_dom"/>
</dbReference>
<dbReference type="SUPFAM" id="SSF52540">
    <property type="entry name" value="P-loop containing nucleoside triphosphate hydrolases"/>
    <property type="match status" value="1"/>
</dbReference>
<feature type="compositionally biased region" description="Low complexity" evidence="10">
    <location>
        <begin position="674"/>
        <end position="689"/>
    </location>
</feature>
<dbReference type="InterPro" id="IPR023406">
    <property type="entry name" value="Topo_IA_AS"/>
</dbReference>
<feature type="domain" description="FtsK" evidence="12">
    <location>
        <begin position="925"/>
        <end position="1118"/>
    </location>
</feature>
<dbReference type="PROSITE" id="PS52039">
    <property type="entry name" value="TOPO_IA_2"/>
    <property type="match status" value="1"/>
</dbReference>
<dbReference type="GO" id="GO:0005524">
    <property type="term" value="F:ATP binding"/>
    <property type="evidence" value="ECO:0007669"/>
    <property type="project" value="UniProtKB-UniRule"/>
</dbReference>
<dbReference type="SMART" id="SM00493">
    <property type="entry name" value="TOPRIM"/>
    <property type="match status" value="1"/>
</dbReference>
<feature type="compositionally biased region" description="Low complexity" evidence="10">
    <location>
        <begin position="643"/>
        <end position="656"/>
    </location>
</feature>
<evidence type="ECO:0000259" key="12">
    <source>
        <dbReference type="PROSITE" id="PS50901"/>
    </source>
</evidence>
<dbReference type="Proteomes" id="UP000644756">
    <property type="component" value="Unassembled WGS sequence"/>
</dbReference>
<dbReference type="NCBIfam" id="NF005829">
    <property type="entry name" value="PRK07726.1"/>
    <property type="match status" value="1"/>
</dbReference>
<dbReference type="InterPro" id="IPR013826">
    <property type="entry name" value="Topo_IA_cen_sub3"/>
</dbReference>
<dbReference type="InterPro" id="IPR005738">
    <property type="entry name" value="TopoIII"/>
</dbReference>
<dbReference type="InterPro" id="IPR013497">
    <property type="entry name" value="Topo_IA_cen"/>
</dbReference>
<dbReference type="CDD" id="cd01127">
    <property type="entry name" value="TrwB_TraG_TraD_VirD4"/>
    <property type="match status" value="1"/>
</dbReference>
<dbReference type="Gene3D" id="1.10.290.10">
    <property type="entry name" value="Topoisomerase I, domain 4"/>
    <property type="match status" value="1"/>
</dbReference>
<feature type="domain" description="Topo IA-type catalytic" evidence="13">
    <location>
        <begin position="157"/>
        <end position="604"/>
    </location>
</feature>
<dbReference type="PRINTS" id="PR00417">
    <property type="entry name" value="PRTPISMRASEI"/>
</dbReference>
<dbReference type="EMBL" id="BMGR01000014">
    <property type="protein sequence ID" value="GGG17775.1"/>
    <property type="molecule type" value="Genomic_DNA"/>
</dbReference>
<evidence type="ECO:0000256" key="8">
    <source>
        <dbReference type="ARBA" id="ARBA00023235"/>
    </source>
</evidence>
<feature type="binding site" evidence="9">
    <location>
        <begin position="942"/>
        <end position="949"/>
    </location>
    <ligand>
        <name>ATP</name>
        <dbReference type="ChEBI" id="CHEBI:30616"/>
    </ligand>
</feature>
<comment type="caution">
    <text evidence="14">The sequence shown here is derived from an EMBL/GenBank/DDBJ whole genome shotgun (WGS) entry which is preliminary data.</text>
</comment>
<dbReference type="AlphaFoldDB" id="A0A917G1B0"/>
<dbReference type="InterPro" id="IPR050206">
    <property type="entry name" value="FtsK/SpoIIIE/SftA"/>
</dbReference>
<evidence type="ECO:0000259" key="11">
    <source>
        <dbReference type="PROSITE" id="PS50880"/>
    </source>
</evidence>
<name>A0A917G1B0_9BACL</name>
<evidence type="ECO:0000256" key="9">
    <source>
        <dbReference type="PROSITE-ProRule" id="PRU00289"/>
    </source>
</evidence>
<comment type="subcellular location">
    <subcellularLocation>
        <location evidence="1">Membrane</location>
        <topology evidence="1">Multi-pass membrane protein</topology>
    </subcellularLocation>
</comment>
<dbReference type="InterPro" id="IPR013824">
    <property type="entry name" value="Topo_IA_cen_sub1"/>
</dbReference>
<dbReference type="Gene3D" id="2.70.20.10">
    <property type="entry name" value="Topoisomerase I, domain 3"/>
    <property type="match status" value="1"/>
</dbReference>
<keyword evidence="15" id="KW-1185">Reference proteome</keyword>
<dbReference type="SMART" id="SM00437">
    <property type="entry name" value="TOP1Ac"/>
    <property type="match status" value="1"/>
</dbReference>
<keyword evidence="7" id="KW-0238">DNA-binding</keyword>
<dbReference type="Gene3D" id="3.40.50.140">
    <property type="match status" value="1"/>
</dbReference>
<dbReference type="InterPro" id="IPR041027">
    <property type="entry name" value="FtsK_alpha"/>
</dbReference>
<accession>A0A917G1B0</accession>
<dbReference type="GO" id="GO:0016020">
    <property type="term" value="C:membrane"/>
    <property type="evidence" value="ECO:0007669"/>
    <property type="project" value="UniProtKB-SubCell"/>
</dbReference>
<keyword evidence="6" id="KW-0799">Topoisomerase</keyword>
<dbReference type="CDD" id="cd03362">
    <property type="entry name" value="TOPRIM_TopoIA_TopoIII"/>
    <property type="match status" value="1"/>
</dbReference>
<dbReference type="NCBIfam" id="TIGR01056">
    <property type="entry name" value="topB"/>
    <property type="match status" value="1"/>
</dbReference>
<evidence type="ECO:0008006" key="16">
    <source>
        <dbReference type="Google" id="ProtNLM"/>
    </source>
</evidence>
<dbReference type="Pfam" id="PF17854">
    <property type="entry name" value="FtsK_alpha"/>
    <property type="match status" value="1"/>
</dbReference>
<organism evidence="14 15">
    <name type="scientific">Paenibacillus abyssi</name>
    <dbReference type="NCBI Taxonomy" id="1340531"/>
    <lineage>
        <taxon>Bacteria</taxon>
        <taxon>Bacillati</taxon>
        <taxon>Bacillota</taxon>
        <taxon>Bacilli</taxon>
        <taxon>Bacillales</taxon>
        <taxon>Paenibacillaceae</taxon>
        <taxon>Paenibacillus</taxon>
    </lineage>
</organism>
<reference evidence="14" key="2">
    <citation type="submission" date="2020-09" db="EMBL/GenBank/DDBJ databases">
        <authorList>
            <person name="Sun Q."/>
            <person name="Zhou Y."/>
        </authorList>
    </citation>
    <scope>NUCLEOTIDE SEQUENCE</scope>
    <source>
        <strain evidence="14">CGMCC 1.12987</strain>
    </source>
</reference>
<dbReference type="InterPro" id="IPR025589">
    <property type="entry name" value="Toprim_C_rpt"/>
</dbReference>
<dbReference type="Gene3D" id="1.10.460.10">
    <property type="entry name" value="Topoisomerase I, domain 2"/>
    <property type="match status" value="1"/>
</dbReference>
<dbReference type="GO" id="GO:0006265">
    <property type="term" value="P:DNA topological change"/>
    <property type="evidence" value="ECO:0007669"/>
    <property type="project" value="InterPro"/>
</dbReference>
<dbReference type="PROSITE" id="PS50880">
    <property type="entry name" value="TOPRIM"/>
    <property type="match status" value="1"/>
</dbReference>
<dbReference type="PROSITE" id="PS50901">
    <property type="entry name" value="FTSK"/>
    <property type="match status" value="1"/>
</dbReference>
<evidence type="ECO:0000313" key="15">
    <source>
        <dbReference type="Proteomes" id="UP000644756"/>
    </source>
</evidence>
<dbReference type="InterPro" id="IPR013825">
    <property type="entry name" value="Topo_IA_cen_sub2"/>
</dbReference>
<evidence type="ECO:0000256" key="3">
    <source>
        <dbReference type="ARBA" id="ARBA00022741"/>
    </source>
</evidence>
<dbReference type="InterPro" id="IPR023405">
    <property type="entry name" value="Topo_IA_core_domain"/>
</dbReference>
<evidence type="ECO:0000259" key="13">
    <source>
        <dbReference type="PROSITE" id="PS52039"/>
    </source>
</evidence>
<dbReference type="Gene3D" id="3.30.980.40">
    <property type="match status" value="1"/>
</dbReference>
<gene>
    <name evidence="14" type="ORF">GCM10010916_38240</name>
</gene>
<dbReference type="GO" id="GO:0003677">
    <property type="term" value="F:DNA binding"/>
    <property type="evidence" value="ECO:0007669"/>
    <property type="project" value="UniProtKB-KW"/>
</dbReference>
<reference evidence="14" key="1">
    <citation type="journal article" date="2014" name="Int. J. Syst. Evol. Microbiol.">
        <title>Complete genome sequence of Corynebacterium casei LMG S-19264T (=DSM 44701T), isolated from a smear-ripened cheese.</title>
        <authorList>
            <consortium name="US DOE Joint Genome Institute (JGI-PGF)"/>
            <person name="Walter F."/>
            <person name="Albersmeier A."/>
            <person name="Kalinowski J."/>
            <person name="Ruckert C."/>
        </authorList>
    </citation>
    <scope>NUCLEOTIDE SEQUENCE</scope>
    <source>
        <strain evidence="14">CGMCC 1.12987</strain>
    </source>
</reference>
<dbReference type="InterPro" id="IPR002543">
    <property type="entry name" value="FtsK_dom"/>
</dbReference>
<dbReference type="PROSITE" id="PS00396">
    <property type="entry name" value="TOPO_IA_1"/>
    <property type="match status" value="1"/>
</dbReference>
<feature type="region of interest" description="Disordered" evidence="10">
    <location>
        <begin position="607"/>
        <end position="689"/>
    </location>
</feature>
<dbReference type="InterPro" id="IPR027417">
    <property type="entry name" value="P-loop_NTPase"/>
</dbReference>
<dbReference type="Pfam" id="PF01131">
    <property type="entry name" value="Topoisom_bac"/>
    <property type="match status" value="1"/>
</dbReference>
<proteinExistence type="inferred from homology"/>
<evidence type="ECO:0000256" key="7">
    <source>
        <dbReference type="ARBA" id="ARBA00023125"/>
    </source>
</evidence>
<feature type="compositionally biased region" description="Basic and acidic residues" evidence="10">
    <location>
        <begin position="615"/>
        <end position="636"/>
    </location>
</feature>
<dbReference type="GO" id="GO:0003917">
    <property type="term" value="F:DNA topoisomerase type I (single strand cut, ATP-independent) activity"/>
    <property type="evidence" value="ECO:0007669"/>
    <property type="project" value="InterPro"/>
</dbReference>
<feature type="domain" description="Toprim" evidence="11">
    <location>
        <begin position="1"/>
        <end position="140"/>
    </location>
</feature>
<dbReference type="PANTHER" id="PTHR22683:SF41">
    <property type="entry name" value="DNA TRANSLOCASE FTSK"/>
    <property type="match status" value="1"/>
</dbReference>
<dbReference type="SMART" id="SM00436">
    <property type="entry name" value="TOP1Bc"/>
    <property type="match status" value="1"/>
</dbReference>
<dbReference type="CDD" id="cd00186">
    <property type="entry name" value="TOP1Ac"/>
    <property type="match status" value="1"/>
</dbReference>
<dbReference type="Pfam" id="PF13342">
    <property type="entry name" value="Toprim_Crpt"/>
    <property type="match status" value="1"/>
</dbReference>
<dbReference type="InterPro" id="IPR003601">
    <property type="entry name" value="Topo_IA_2"/>
</dbReference>
<evidence type="ECO:0000256" key="2">
    <source>
        <dbReference type="ARBA" id="ARBA00006474"/>
    </source>
</evidence>
<comment type="similarity">
    <text evidence="2">Belongs to the FtsK/SpoIIIE/SftA family.</text>
</comment>
<keyword evidence="5" id="KW-0460">Magnesium</keyword>
<evidence type="ECO:0000256" key="1">
    <source>
        <dbReference type="ARBA" id="ARBA00004141"/>
    </source>
</evidence>
<dbReference type="InterPro" id="IPR034144">
    <property type="entry name" value="TOPRIM_TopoIII"/>
</dbReference>
<evidence type="ECO:0000256" key="6">
    <source>
        <dbReference type="ARBA" id="ARBA00023029"/>
    </source>
</evidence>
<keyword evidence="8" id="KW-0413">Isomerase</keyword>
<dbReference type="Pfam" id="PF01580">
    <property type="entry name" value="FtsK_SpoIIIE"/>
    <property type="match status" value="1"/>
</dbReference>
<dbReference type="SUPFAM" id="SSF56712">
    <property type="entry name" value="Prokaryotic type I DNA topoisomerase"/>
    <property type="match status" value="1"/>
</dbReference>
<dbReference type="InterPro" id="IPR006171">
    <property type="entry name" value="TOPRIM_dom"/>
</dbReference>
<evidence type="ECO:0000256" key="10">
    <source>
        <dbReference type="SAM" id="MobiDB-lite"/>
    </source>
</evidence>
<keyword evidence="4 9" id="KW-0067">ATP-binding</keyword>
<evidence type="ECO:0000256" key="4">
    <source>
        <dbReference type="ARBA" id="ARBA00022840"/>
    </source>
</evidence>
<sequence length="1178" mass="130939">MRLVIAEKRDQAKKLAAPFPHQEKDDCIEISPCPNFPKGGFITWAAGHLIELIDPEKYDPKYETWRFEDLPIIPDPFRHTVTREKSKLYNNIKTLVHDPRVTEITNACDPAREGSLICHLILKVAGNQKPVNRLWTKSLTPQAIKKAFDALIPEEEKIGLYYEAEARQRADWLVGMNLSRAYTLKLKEKKYNGHVFSVGRVQTALLSLIVKRELERESFVSTPFWEVYANFDMDGATYLGKWYTGGKDRIESYEKANALATHCSGKPATVEKVDVEQIEELPPQLFSMSSIQTAANKRYKFSPKQTDAVLQSLYLAEYISYPRTDNPYITEDDAQPLPLILEQIGKLPPYSGLLPAPMATLIGNQRYVNADKVSDHYALLPTEKVPDLKSLSDDEQKIYDMIVKRLIAAHYESALVEKTTIHTYVDNRFSFKTSGKRPLREGWRTVYAEEQKEDAPGDEELTAIPPIQAHQTGRTLAVETKEGKTTAPQRFTEGDLIPLMISAGRTIEDKELVSALKEAKGLGTESTRSGMIQTLKARKYIEVKSNLVYPTRLGRLIIEAVGESVLTSAEMTAQWEMRLAQIGKGKAAADDFIAEIKKLTAQLVSECGPNVSKMPDNRWEDNELTKGKGEPNKGEQAKGGGTSSPTGGSPGRKSGPVNLNASHAADNPTRAPYAGPASGSPPTAGTGTPVVNPSAPNVYLGTCPECAAGQIVDRGTFYGCLHYTEGCRFTFNKVISGVTITPDLIVELLETGQTPLISGFKKRGKENETFEAVLTIKSGKLSWRFPNWNAIKLPTRLLLPDDADKELSQEQHKQIRSLETACSTLKLPAKVVNVVNGPIITRYELTPDAMDINVKRFDTYKANFQMALQAERIAMQIPIPGTKHIGIEVPSPTPYVVNLRSLLENKEFLAKKESLSFPVGTDLHGKPVFANLAEMPHLLIAGTTGSGKSVCLGSIIVSLLFGNTPDELKFVFIDPKRVELIAYQSLPHLMLPVVTDMNRAEDALMKVIEEMESRYELFKDMRVNNIQSYNEKIMLDNPDNPKMPYLVVVIDEFASLMLTAKDKGMENIVIRLSQEARAAGIHMVLATQRPVAKVFSPTIKANLPTRISFMVTSTNESMVILDEPGAEGLLGKGDMYFKYRNLKKRLVSPFVSGPEINRVVSYILMKQSNQSGQPIAPH</sequence>